<feature type="domain" description="C2H2-type" evidence="6">
    <location>
        <begin position="93"/>
        <end position="117"/>
    </location>
</feature>
<feature type="domain" description="C2H2-type" evidence="6">
    <location>
        <begin position="196"/>
        <end position="220"/>
    </location>
</feature>
<proteinExistence type="predicted"/>
<evidence type="ECO:0000256" key="3">
    <source>
        <dbReference type="ARBA" id="ARBA00022771"/>
    </source>
</evidence>
<dbReference type="GO" id="GO:0008270">
    <property type="term" value="F:zinc ion binding"/>
    <property type="evidence" value="ECO:0007669"/>
    <property type="project" value="UniProtKB-KW"/>
</dbReference>
<dbReference type="InterPro" id="IPR036236">
    <property type="entry name" value="Znf_C2H2_sf"/>
</dbReference>
<dbReference type="KEGG" id="cdet:87938085"/>
<dbReference type="GO" id="GO:0000981">
    <property type="term" value="F:DNA-binding transcription factor activity, RNA polymerase II-specific"/>
    <property type="evidence" value="ECO:0007669"/>
    <property type="project" value="TreeGrafter"/>
</dbReference>
<evidence type="ECO:0000256" key="1">
    <source>
        <dbReference type="ARBA" id="ARBA00022723"/>
    </source>
</evidence>
<dbReference type="PROSITE" id="PS00028">
    <property type="entry name" value="ZINC_FINGER_C2H2_1"/>
    <property type="match status" value="2"/>
</dbReference>
<evidence type="ECO:0000259" key="6">
    <source>
        <dbReference type="PROSITE" id="PS50157"/>
    </source>
</evidence>
<dbReference type="PANTHER" id="PTHR24409:SF356">
    <property type="entry name" value="C2H2 FINGER DOMAIN TRANSCRIPTION FACTOR (EUROFUNG)"/>
    <property type="match status" value="1"/>
</dbReference>
<keyword evidence="3 5" id="KW-0863">Zinc-finger</keyword>
<evidence type="ECO:0000256" key="4">
    <source>
        <dbReference type="ARBA" id="ARBA00022833"/>
    </source>
</evidence>
<dbReference type="Pfam" id="PF12874">
    <property type="entry name" value="zf-met"/>
    <property type="match status" value="2"/>
</dbReference>
<dbReference type="EMBL" id="CP137305">
    <property type="protein sequence ID" value="WQF76568.1"/>
    <property type="molecule type" value="Genomic_DNA"/>
</dbReference>
<evidence type="ECO:0000256" key="5">
    <source>
        <dbReference type="PROSITE-ProRule" id="PRU00042"/>
    </source>
</evidence>
<dbReference type="InterPro" id="IPR013087">
    <property type="entry name" value="Znf_C2H2_type"/>
</dbReference>
<sequence length="275" mass="31594">MTWTCGTCWRDFSTGWRPREQRLNSAGHETPDNECESCRRGFNIHQAVELDADALDHGADGCFFESTEHKCGDCSDCFPHEKDLRDHQVREHYYCQPCNRCFRSHNDVRQHLNSKTHRVATIRCPFCTQTCNTAADLVHHLEQGACPNTPLDRETLYETVRRRDPNGLISKSLQGLSASPTYTATERAYNTAAVAYQCYLCHRYFTTLQGLNMHLNSTVHKQVLYHCPSRSCRRKFKSLAGVVYHLESESCTFMRFASVQRNVARTIDPLCILSF</sequence>
<dbReference type="SMART" id="SM00355">
    <property type="entry name" value="ZnF_C2H2"/>
    <property type="match status" value="5"/>
</dbReference>
<evidence type="ECO:0000313" key="7">
    <source>
        <dbReference type="EMBL" id="WQF76568.1"/>
    </source>
</evidence>
<dbReference type="Gene3D" id="3.30.160.60">
    <property type="entry name" value="Classic Zinc Finger"/>
    <property type="match status" value="1"/>
</dbReference>
<dbReference type="GO" id="GO:0000977">
    <property type="term" value="F:RNA polymerase II transcription regulatory region sequence-specific DNA binding"/>
    <property type="evidence" value="ECO:0007669"/>
    <property type="project" value="TreeGrafter"/>
</dbReference>
<dbReference type="PANTHER" id="PTHR24409">
    <property type="entry name" value="ZINC FINGER PROTEIN 142"/>
    <property type="match status" value="1"/>
</dbReference>
<protein>
    <submittedName>
        <fullName evidence="7">Zinc finger C2H2-type</fullName>
    </submittedName>
</protein>
<reference evidence="8" key="1">
    <citation type="journal article" date="2023" name="bioRxiv">
        <title>Complete genome of the Medicago anthracnose fungus, Colletotrichum destructivum, reveals a mini-chromosome-like region within a core chromosome.</title>
        <authorList>
            <person name="Lapalu N."/>
            <person name="Simon A."/>
            <person name="Lu A."/>
            <person name="Plaumann P.-L."/>
            <person name="Amselem J."/>
            <person name="Pigne S."/>
            <person name="Auger A."/>
            <person name="Koch C."/>
            <person name="Dallery J.-F."/>
            <person name="O'Connell R.J."/>
        </authorList>
    </citation>
    <scope>NUCLEOTIDE SEQUENCE [LARGE SCALE GENOMIC DNA]</scope>
    <source>
        <strain evidence="8">CBS 520.97</strain>
    </source>
</reference>
<accession>A0AAX4I0N9</accession>
<evidence type="ECO:0000313" key="8">
    <source>
        <dbReference type="Proteomes" id="UP001322277"/>
    </source>
</evidence>
<dbReference type="RefSeq" id="XP_062773792.1">
    <property type="nucleotide sequence ID" value="XM_062917741.1"/>
</dbReference>
<dbReference type="Proteomes" id="UP001322277">
    <property type="component" value="Chromosome 1"/>
</dbReference>
<keyword evidence="4" id="KW-0862">Zinc</keyword>
<evidence type="ECO:0000256" key="2">
    <source>
        <dbReference type="ARBA" id="ARBA00022737"/>
    </source>
</evidence>
<dbReference type="SUPFAM" id="SSF57667">
    <property type="entry name" value="beta-beta-alpha zinc fingers"/>
    <property type="match status" value="2"/>
</dbReference>
<keyword evidence="1" id="KW-0479">Metal-binding</keyword>
<keyword evidence="2" id="KW-0677">Repeat</keyword>
<feature type="domain" description="C2H2-type" evidence="6">
    <location>
        <begin position="69"/>
        <end position="92"/>
    </location>
</feature>
<dbReference type="AlphaFoldDB" id="A0AAX4I0N9"/>
<organism evidence="7 8">
    <name type="scientific">Colletotrichum destructivum</name>
    <dbReference type="NCBI Taxonomy" id="34406"/>
    <lineage>
        <taxon>Eukaryota</taxon>
        <taxon>Fungi</taxon>
        <taxon>Dikarya</taxon>
        <taxon>Ascomycota</taxon>
        <taxon>Pezizomycotina</taxon>
        <taxon>Sordariomycetes</taxon>
        <taxon>Hypocreomycetidae</taxon>
        <taxon>Glomerellales</taxon>
        <taxon>Glomerellaceae</taxon>
        <taxon>Colletotrichum</taxon>
        <taxon>Colletotrichum destructivum species complex</taxon>
    </lineage>
</organism>
<dbReference type="GeneID" id="87938085"/>
<dbReference type="GO" id="GO:0005634">
    <property type="term" value="C:nucleus"/>
    <property type="evidence" value="ECO:0007669"/>
    <property type="project" value="TreeGrafter"/>
</dbReference>
<gene>
    <name evidence="7" type="ORF">CDEST_01582</name>
</gene>
<name>A0AAX4I0N9_9PEZI</name>
<keyword evidence="8" id="KW-1185">Reference proteome</keyword>
<dbReference type="PROSITE" id="PS50157">
    <property type="entry name" value="ZINC_FINGER_C2H2_2"/>
    <property type="match status" value="3"/>
</dbReference>